<proteinExistence type="inferred from homology"/>
<evidence type="ECO:0000313" key="13">
    <source>
        <dbReference type="Proteomes" id="UP000005222"/>
    </source>
</evidence>
<comment type="similarity">
    <text evidence="2 8">Belongs to the ferredoxin--NADP reductase type 1 family.</text>
</comment>
<dbReference type="FunCoup" id="G8Y0X3">
    <property type="interactions" value="929"/>
</dbReference>
<feature type="binding site" evidence="9">
    <location>
        <begin position="439"/>
        <end position="441"/>
    </location>
    <ligand>
        <name>FAD</name>
        <dbReference type="ChEBI" id="CHEBI:57692"/>
    </ligand>
</feature>
<feature type="domain" description="FAD/NAD(P)-binding" evidence="11">
    <location>
        <begin position="37"/>
        <end position="273"/>
    </location>
</feature>
<dbReference type="PANTHER" id="PTHR48467:SF1">
    <property type="entry name" value="GLUTAMATE SYNTHASE 1 [NADH], CHLOROPLASTIC-LIKE"/>
    <property type="match status" value="1"/>
</dbReference>
<feature type="binding site" evidence="9">
    <location>
        <position position="73"/>
    </location>
    <ligand>
        <name>FAD</name>
        <dbReference type="ChEBI" id="CHEBI:57692"/>
    </ligand>
</feature>
<dbReference type="SUPFAM" id="SSF51971">
    <property type="entry name" value="Nucleotide-binding domain"/>
    <property type="match status" value="1"/>
</dbReference>
<keyword evidence="3 8" id="KW-0285">Flavoprotein</keyword>
<comment type="catalytic activity">
    <reaction evidence="7 8">
        <text>2 reduced [adrenodoxin] + NADP(+) + H(+) = 2 oxidized [adrenodoxin] + NADPH</text>
        <dbReference type="Rhea" id="RHEA:42312"/>
        <dbReference type="Rhea" id="RHEA-COMP:9998"/>
        <dbReference type="Rhea" id="RHEA-COMP:9999"/>
        <dbReference type="ChEBI" id="CHEBI:15378"/>
        <dbReference type="ChEBI" id="CHEBI:33737"/>
        <dbReference type="ChEBI" id="CHEBI:33738"/>
        <dbReference type="ChEBI" id="CHEBI:57783"/>
        <dbReference type="ChEBI" id="CHEBI:58349"/>
        <dbReference type="EC" id="1.18.1.6"/>
    </reaction>
</comment>
<evidence type="ECO:0000313" key="12">
    <source>
        <dbReference type="EMBL" id="CCE86476.1"/>
    </source>
</evidence>
<feature type="binding site" evidence="10">
    <location>
        <begin position="246"/>
        <end position="247"/>
    </location>
    <ligand>
        <name>NADP(+)</name>
        <dbReference type="ChEBI" id="CHEBI:58349"/>
    </ligand>
</feature>
<dbReference type="OrthoDB" id="333024at2759"/>
<evidence type="ECO:0000256" key="5">
    <source>
        <dbReference type="ARBA" id="ARBA00022857"/>
    </source>
</evidence>
<dbReference type="PIRSF" id="PIRSF000362">
    <property type="entry name" value="FNR"/>
    <property type="match status" value="1"/>
</dbReference>
<dbReference type="InterPro" id="IPR021163">
    <property type="entry name" value="Ferredox_Rdtase_adrenod"/>
</dbReference>
<dbReference type="Pfam" id="PF07992">
    <property type="entry name" value="Pyr_redox_2"/>
    <property type="match status" value="1"/>
</dbReference>
<keyword evidence="8" id="KW-0496">Mitochondrion</keyword>
<evidence type="ECO:0000256" key="1">
    <source>
        <dbReference type="ARBA" id="ARBA00001974"/>
    </source>
</evidence>
<dbReference type="InParanoid" id="G8Y0X3"/>
<sequence length="523" mass="58626">MSSLSIKFHGAIRSNVSVFSNRSFISIRHASTKIRDFRIAIVGSGPAGFYSAHHLLNKVSPKNDFKLHLDIYERLGAPYGLSRYGVAPDHPEVKNCEEYLDNLMKSNNNVEGHTVRFVGNIEVGSDITLEELDRAYHSVILSYGCTTADNRLNVRGTDLPGVISARELVNWYNGHPDFHSKGTAFIPPDFSKIENVSIIGNGNVALDVARILLADPKKHWSSTDICQEAYEALSKSSVRNVNIIARRGILESAFSNKEIRELFELSKSQNVKFIPIDEKLLNSLKNEKSLGRIEKRRIALLEKYSRQEYSEHALKSWSLKYLLSPSEFTVNSNDKQLLSNTVLVRNELTHDNLTGRTTVKATEETVTIPNELVILSIGYKGSPLNGFESAGIRFDTKSNRIVNKDGRILSESASDGESSEYLFKKGWYTSGWIKNGPKGVIATTMMESFETSECVIEDLINGIHCNASEDVYTLINEKLSNYKLITWDGWEKINKEELGRGQALGKSRDKICDKDELYAISSN</sequence>
<evidence type="ECO:0000256" key="9">
    <source>
        <dbReference type="PIRSR" id="PIRSR000362-1"/>
    </source>
</evidence>
<name>G8Y0X3_PICSO</name>
<evidence type="ECO:0000259" key="11">
    <source>
        <dbReference type="Pfam" id="PF07992"/>
    </source>
</evidence>
<dbReference type="InterPro" id="IPR023753">
    <property type="entry name" value="FAD/NAD-binding_dom"/>
</dbReference>
<dbReference type="OMA" id="RFNFIGN"/>
<feature type="binding site" evidence="9">
    <location>
        <position position="81"/>
    </location>
    <ligand>
        <name>FAD</name>
        <dbReference type="ChEBI" id="CHEBI:57692"/>
    </ligand>
</feature>
<evidence type="ECO:0000256" key="3">
    <source>
        <dbReference type="ARBA" id="ARBA00022630"/>
    </source>
</evidence>
<dbReference type="PRINTS" id="PR00419">
    <property type="entry name" value="ADXRDTASE"/>
</dbReference>
<dbReference type="Gene3D" id="3.40.50.720">
    <property type="entry name" value="NAD(P)-binding Rossmann-like Domain"/>
    <property type="match status" value="1"/>
</dbReference>
<dbReference type="InterPro" id="IPR055275">
    <property type="entry name" value="Ferredox_Rdtase"/>
</dbReference>
<dbReference type="STRING" id="559304.G8Y0X3"/>
<dbReference type="PANTHER" id="PTHR48467">
    <property type="entry name" value="GLUTAMATE SYNTHASE 1 [NADH], CHLOROPLASTIC-LIKE"/>
    <property type="match status" value="1"/>
</dbReference>
<dbReference type="GO" id="GO:0016491">
    <property type="term" value="F:oxidoreductase activity"/>
    <property type="evidence" value="ECO:0007669"/>
    <property type="project" value="UniProtKB-KW"/>
</dbReference>
<organism evidence="12 13">
    <name type="scientific">Pichia sorbitophila (strain ATCC MYA-4447 / BCRC 22081 / CBS 7064 / NBRC 10061 / NRRL Y-12695)</name>
    <name type="common">Hybrid yeast</name>
    <dbReference type="NCBI Taxonomy" id="559304"/>
    <lineage>
        <taxon>Eukaryota</taxon>
        <taxon>Fungi</taxon>
        <taxon>Dikarya</taxon>
        <taxon>Ascomycota</taxon>
        <taxon>Saccharomycotina</taxon>
        <taxon>Pichiomycetes</taxon>
        <taxon>Debaryomycetaceae</taxon>
        <taxon>Millerozyma</taxon>
    </lineage>
</organism>
<feature type="binding site" evidence="9">
    <location>
        <position position="432"/>
    </location>
    <ligand>
        <name>FAD</name>
        <dbReference type="ChEBI" id="CHEBI:57692"/>
    </ligand>
</feature>
<dbReference type="GO" id="GO:0005739">
    <property type="term" value="C:mitochondrion"/>
    <property type="evidence" value="ECO:0007669"/>
    <property type="project" value="UniProtKB-SubCell"/>
</dbReference>
<dbReference type="EMBL" id="FO082046">
    <property type="protein sequence ID" value="CCE86476.1"/>
    <property type="molecule type" value="Genomic_DNA"/>
</dbReference>
<feature type="binding site" evidence="10">
    <location>
        <begin position="201"/>
        <end position="204"/>
    </location>
    <ligand>
        <name>NADP(+)</name>
        <dbReference type="ChEBI" id="CHEBI:58349"/>
    </ligand>
</feature>
<evidence type="ECO:0000256" key="4">
    <source>
        <dbReference type="ARBA" id="ARBA00022827"/>
    </source>
</evidence>
<comment type="cofactor">
    <cofactor evidence="1 8 9">
        <name>FAD</name>
        <dbReference type="ChEBI" id="CHEBI:57692"/>
    </cofactor>
</comment>
<protein>
    <recommendedName>
        <fullName evidence="8">NADPH:adrenodoxin oxidoreductase, mitochondrial</fullName>
        <ecNumber evidence="8">1.18.1.6</ecNumber>
    </recommendedName>
</protein>
<feature type="binding site" evidence="9">
    <location>
        <position position="47"/>
    </location>
    <ligand>
        <name>FAD</name>
        <dbReference type="ChEBI" id="CHEBI:57692"/>
    </ligand>
</feature>
<keyword evidence="5 8" id="KW-0521">NADP</keyword>
<dbReference type="Gene3D" id="3.50.50.60">
    <property type="entry name" value="FAD/NAD(P)-binding domain"/>
    <property type="match status" value="1"/>
</dbReference>
<feature type="binding site" evidence="9">
    <location>
        <position position="123"/>
    </location>
    <ligand>
        <name>FAD</name>
        <dbReference type="ChEBI" id="CHEBI:57692"/>
    </ligand>
</feature>
<evidence type="ECO:0000256" key="2">
    <source>
        <dbReference type="ARBA" id="ARBA00008312"/>
    </source>
</evidence>
<evidence type="ECO:0000256" key="8">
    <source>
        <dbReference type="PIRNR" id="PIRNR000362"/>
    </source>
</evidence>
<keyword evidence="6 8" id="KW-0560">Oxidoreductase</keyword>
<dbReference type="HOGENOM" id="CLU_024722_3_1_1"/>
<dbReference type="Proteomes" id="UP000005222">
    <property type="component" value="Chromosome N"/>
</dbReference>
<accession>G8Y0X3</accession>
<evidence type="ECO:0000256" key="6">
    <source>
        <dbReference type="ARBA" id="ARBA00023002"/>
    </source>
</evidence>
<dbReference type="InterPro" id="IPR036188">
    <property type="entry name" value="FAD/NAD-bd_sf"/>
</dbReference>
<feature type="binding site" evidence="10">
    <location>
        <position position="258"/>
    </location>
    <ligand>
        <name>NADP(+)</name>
        <dbReference type="ChEBI" id="CHEBI:58349"/>
    </ligand>
</feature>
<feature type="binding site" evidence="10">
    <location>
        <position position="439"/>
    </location>
    <ligand>
        <name>NADP(+)</name>
        <dbReference type="ChEBI" id="CHEBI:58349"/>
    </ligand>
</feature>
<evidence type="ECO:0000256" key="10">
    <source>
        <dbReference type="PIRSR" id="PIRSR000362-2"/>
    </source>
</evidence>
<comment type="subcellular location">
    <subcellularLocation>
        <location evidence="8">Mitochondrion</location>
    </subcellularLocation>
</comment>
<keyword evidence="13" id="KW-1185">Reference proteome</keyword>
<gene>
    <name evidence="12" type="primary">Piso0_004967</name>
    <name evidence="12" type="ORF">GNLVRS01_PISO0N05007g</name>
</gene>
<reference evidence="12 13" key="1">
    <citation type="journal article" date="2012" name="G3 (Bethesda)">
        <title>Pichia sorbitophila, an interspecies yeast hybrid reveals early steps of genome resolution following polyploidization.</title>
        <authorList>
            <person name="Leh Louis V."/>
            <person name="Despons L."/>
            <person name="Friedrich A."/>
            <person name="Martin T."/>
            <person name="Durrens P."/>
            <person name="Casaregola S."/>
            <person name="Neuveglise C."/>
            <person name="Fairhead C."/>
            <person name="Marck C."/>
            <person name="Cruz J.A."/>
            <person name="Straub M.L."/>
            <person name="Kugler V."/>
            <person name="Sacerdot C."/>
            <person name="Uzunov Z."/>
            <person name="Thierry A."/>
            <person name="Weiss S."/>
            <person name="Bleykasten C."/>
            <person name="De Montigny J."/>
            <person name="Jacques N."/>
            <person name="Jung P."/>
            <person name="Lemaire M."/>
            <person name="Mallet S."/>
            <person name="Morel G."/>
            <person name="Richard G.F."/>
            <person name="Sarkar A."/>
            <person name="Savel G."/>
            <person name="Schacherer J."/>
            <person name="Seret M.L."/>
            <person name="Talla E."/>
            <person name="Samson G."/>
            <person name="Jubin C."/>
            <person name="Poulain J."/>
            <person name="Vacherie B."/>
            <person name="Barbe V."/>
            <person name="Pelletier E."/>
            <person name="Sherman D.J."/>
            <person name="Westhof E."/>
            <person name="Weissenbach J."/>
            <person name="Baret P.V."/>
            <person name="Wincker P."/>
            <person name="Gaillardin C."/>
            <person name="Dujon B."/>
            <person name="Souciet J.L."/>
        </authorList>
    </citation>
    <scope>NUCLEOTIDE SEQUENCE [LARGE SCALE GENOMIC DNA]</scope>
    <source>
        <strain evidence="13">ATCC MYA-4447 / BCRC 22081 / CBS 7064 / NBRC 10061 / NRRL Y-12695</strain>
    </source>
</reference>
<dbReference type="eggNOG" id="KOG1800">
    <property type="taxonomic scope" value="Eukaryota"/>
</dbReference>
<dbReference type="EC" id="1.18.1.6" evidence="8"/>
<keyword evidence="4 8" id="KW-0274">FAD</keyword>
<dbReference type="AlphaFoldDB" id="G8Y0X3"/>
<evidence type="ECO:0000256" key="7">
    <source>
        <dbReference type="ARBA" id="ARBA00048933"/>
    </source>
</evidence>